<dbReference type="CDD" id="cd06144">
    <property type="entry name" value="REX4_like"/>
    <property type="match status" value="1"/>
</dbReference>
<dbReference type="Gene3D" id="3.30.420.10">
    <property type="entry name" value="Ribonuclease H-like superfamily/Ribonuclease H"/>
    <property type="match status" value="1"/>
</dbReference>
<dbReference type="SUPFAM" id="SSF53098">
    <property type="entry name" value="Ribonuclease H-like"/>
    <property type="match status" value="1"/>
</dbReference>
<dbReference type="GO" id="GO:0000027">
    <property type="term" value="P:ribosomal large subunit assembly"/>
    <property type="evidence" value="ECO:0007669"/>
    <property type="project" value="TreeGrafter"/>
</dbReference>
<dbReference type="PANTHER" id="PTHR12801:SF45">
    <property type="entry name" value="RNA EXONUCLEASE 4"/>
    <property type="match status" value="1"/>
</dbReference>
<evidence type="ECO:0000256" key="3">
    <source>
        <dbReference type="ARBA" id="ARBA00016937"/>
    </source>
</evidence>
<comment type="caution">
    <text evidence="12">The sequence shown here is derived from an EMBL/GenBank/DDBJ whole genome shotgun (WGS) entry which is preliminary data.</text>
</comment>
<dbReference type="InterPro" id="IPR013520">
    <property type="entry name" value="Ribonucl_H"/>
</dbReference>
<keyword evidence="5" id="KW-0540">Nuclease</keyword>
<comment type="similarity">
    <text evidence="2">Belongs to the REXO4 family.</text>
</comment>
<evidence type="ECO:0000256" key="8">
    <source>
        <dbReference type="ARBA" id="ARBA00023242"/>
    </source>
</evidence>
<name>A0A7C8VPN8_ORBOL</name>
<dbReference type="GO" id="GO:0008408">
    <property type="term" value="F:3'-5' exonuclease activity"/>
    <property type="evidence" value="ECO:0007669"/>
    <property type="project" value="InterPro"/>
</dbReference>
<feature type="compositionally biased region" description="Polar residues" evidence="10">
    <location>
        <begin position="148"/>
        <end position="160"/>
    </location>
</feature>
<dbReference type="InterPro" id="IPR012337">
    <property type="entry name" value="RNaseH-like_sf"/>
</dbReference>
<dbReference type="InterPro" id="IPR036397">
    <property type="entry name" value="RNaseH_sf"/>
</dbReference>
<evidence type="ECO:0000256" key="2">
    <source>
        <dbReference type="ARBA" id="ARBA00010489"/>
    </source>
</evidence>
<dbReference type="GO" id="GO:0006364">
    <property type="term" value="P:rRNA processing"/>
    <property type="evidence" value="ECO:0007669"/>
    <property type="project" value="UniProtKB-KW"/>
</dbReference>
<feature type="compositionally biased region" description="Acidic residues" evidence="10">
    <location>
        <begin position="460"/>
        <end position="478"/>
    </location>
</feature>
<evidence type="ECO:0000256" key="7">
    <source>
        <dbReference type="ARBA" id="ARBA00022839"/>
    </source>
</evidence>
<accession>A0A7C8VPN8</accession>
<dbReference type="InterPro" id="IPR037431">
    <property type="entry name" value="REX4_DEDDh_dom"/>
</dbReference>
<feature type="domain" description="Exonuclease" evidence="11">
    <location>
        <begin position="248"/>
        <end position="410"/>
    </location>
</feature>
<evidence type="ECO:0000256" key="9">
    <source>
        <dbReference type="ARBA" id="ARBA00025599"/>
    </source>
</evidence>
<feature type="compositionally biased region" description="Basic residues" evidence="10">
    <location>
        <begin position="422"/>
        <end position="439"/>
    </location>
</feature>
<dbReference type="PANTHER" id="PTHR12801">
    <property type="entry name" value="RNA EXONUCLEASE REXO1 / RECO3 FAMILY MEMBER-RELATED"/>
    <property type="match status" value="1"/>
</dbReference>
<feature type="region of interest" description="Disordered" evidence="10">
    <location>
        <begin position="419"/>
        <end position="478"/>
    </location>
</feature>
<dbReference type="InterPro" id="IPR047021">
    <property type="entry name" value="REXO1/3/4-like"/>
</dbReference>
<dbReference type="OrthoDB" id="8191639at2759"/>
<dbReference type="Proteomes" id="UP000474640">
    <property type="component" value="Unassembled WGS sequence"/>
</dbReference>
<keyword evidence="7 12" id="KW-0269">Exonuclease</keyword>
<evidence type="ECO:0000256" key="6">
    <source>
        <dbReference type="ARBA" id="ARBA00022801"/>
    </source>
</evidence>
<dbReference type="EMBL" id="JAABOJ010000001">
    <property type="protein sequence ID" value="KAF3291292.1"/>
    <property type="molecule type" value="Genomic_DNA"/>
</dbReference>
<sequence length="478" mass="52351">MQWLKRVPVGLLLTRLGHLHAWHQLLRQKSPLKPSFDIKPDQPSTTFRGASRCLVKRLIGTRFIAYALRLYTDPHKCSDRATASMSNPPPSLSSNWKALQKSLKRKSPADEEPGKQKKSPSSSVSSKRPKTSDTATTTTTTTTTSSSNKKSMASQPTTNGKNGGKLVLRTTAVAKSQKLANSGSPVSSTASVTTTATNTVTAQALTSRKSAIAWAKDNDLDPDAVAEAFSSTQAVTSANSAKSTEAGRYIAIDCEMVGVGPPDHELSALARVSLVNYNGHCVLDTFVKPKERVTDWRTWVSGVSAKDMAKAMTLEEAQKKVHEIIDGKILVGHAIHNDLEALFLSHPKRDIRDTARHQPFRKIAKQKNPGLKRLAKEILGLDIQGAAHSSVEDARVTMMLYKKDKKEFEKLVAEKYGIMQKGKQKQMPKGNKKKKKKKKKQEEKAGSCATNAADIKTDESGGDDDEDDDDDDFDDWLA</sequence>
<comment type="function">
    <text evidence="9">Exoribonuclease involved in ribosome biosynthesis. Involved in the processing of ITS1, the internal transcribed spacer localized between the 18S and 5.8S rRNAs.</text>
</comment>
<protein>
    <recommendedName>
        <fullName evidence="3">RNA exonuclease 4</fullName>
    </recommendedName>
</protein>
<gene>
    <name evidence="12" type="primary">REX4</name>
    <name evidence="12" type="ORF">TWF970_000514</name>
</gene>
<keyword evidence="8" id="KW-0539">Nucleus</keyword>
<dbReference type="AlphaFoldDB" id="A0A7C8VPN8"/>
<dbReference type="Pfam" id="PF00929">
    <property type="entry name" value="RNase_T"/>
    <property type="match status" value="1"/>
</dbReference>
<evidence type="ECO:0000313" key="12">
    <source>
        <dbReference type="EMBL" id="KAF3291292.1"/>
    </source>
</evidence>
<reference evidence="12 13" key="1">
    <citation type="submission" date="2020-01" db="EMBL/GenBank/DDBJ databases">
        <authorList>
            <person name="Palmer J.M."/>
        </authorList>
    </citation>
    <scope>NUCLEOTIDE SEQUENCE [LARGE SCALE GENOMIC DNA]</scope>
    <source>
        <strain evidence="12 13">TWF970</strain>
    </source>
</reference>
<dbReference type="FunFam" id="3.30.420.10:FF:000007">
    <property type="entry name" value="Interferon-stimulated exonuclease gene 20"/>
    <property type="match status" value="1"/>
</dbReference>
<feature type="region of interest" description="Disordered" evidence="10">
    <location>
        <begin position="79"/>
        <end position="165"/>
    </location>
</feature>
<evidence type="ECO:0000256" key="4">
    <source>
        <dbReference type="ARBA" id="ARBA00022552"/>
    </source>
</evidence>
<evidence type="ECO:0000256" key="5">
    <source>
        <dbReference type="ARBA" id="ARBA00022722"/>
    </source>
</evidence>
<evidence type="ECO:0000313" key="13">
    <source>
        <dbReference type="Proteomes" id="UP000474640"/>
    </source>
</evidence>
<comment type="subcellular location">
    <subcellularLocation>
        <location evidence="1">Nucleus</location>
    </subcellularLocation>
</comment>
<keyword evidence="6" id="KW-0378">Hydrolase</keyword>
<dbReference type="GO" id="GO:0005634">
    <property type="term" value="C:nucleus"/>
    <property type="evidence" value="ECO:0007669"/>
    <property type="project" value="UniProtKB-SubCell"/>
</dbReference>
<evidence type="ECO:0000256" key="1">
    <source>
        <dbReference type="ARBA" id="ARBA00004123"/>
    </source>
</evidence>
<evidence type="ECO:0000259" key="11">
    <source>
        <dbReference type="SMART" id="SM00479"/>
    </source>
</evidence>
<organism evidence="12 13">
    <name type="scientific">Orbilia oligospora</name>
    <name type="common">Nematode-trapping fungus</name>
    <name type="synonym">Arthrobotrys oligospora</name>
    <dbReference type="NCBI Taxonomy" id="2813651"/>
    <lineage>
        <taxon>Eukaryota</taxon>
        <taxon>Fungi</taxon>
        <taxon>Dikarya</taxon>
        <taxon>Ascomycota</taxon>
        <taxon>Pezizomycotina</taxon>
        <taxon>Orbiliomycetes</taxon>
        <taxon>Orbiliales</taxon>
        <taxon>Orbiliaceae</taxon>
        <taxon>Orbilia</taxon>
    </lineage>
</organism>
<dbReference type="GO" id="GO:0003676">
    <property type="term" value="F:nucleic acid binding"/>
    <property type="evidence" value="ECO:0007669"/>
    <property type="project" value="InterPro"/>
</dbReference>
<evidence type="ECO:0000256" key="10">
    <source>
        <dbReference type="SAM" id="MobiDB-lite"/>
    </source>
</evidence>
<feature type="compositionally biased region" description="Low complexity" evidence="10">
    <location>
        <begin position="119"/>
        <end position="147"/>
    </location>
</feature>
<proteinExistence type="inferred from homology"/>
<dbReference type="SMART" id="SM00479">
    <property type="entry name" value="EXOIII"/>
    <property type="match status" value="1"/>
</dbReference>
<keyword evidence="4" id="KW-0698">rRNA processing</keyword>